<gene>
    <name evidence="1" type="ORF">MLD38_033954</name>
</gene>
<sequence>MGKAKTKRCELCRGPAIVYCESDEAHLCWSCDERVHSASSLVTKHTRNLLCHSCQDPTLWFASGRRLSSTISTCDACLRQGKGKAADDSGSSESSTGASHIEGEGRRRAEENQVVPGGSSPRAL</sequence>
<organism evidence="1 2">
    <name type="scientific">Melastoma candidum</name>
    <dbReference type="NCBI Taxonomy" id="119954"/>
    <lineage>
        <taxon>Eukaryota</taxon>
        <taxon>Viridiplantae</taxon>
        <taxon>Streptophyta</taxon>
        <taxon>Embryophyta</taxon>
        <taxon>Tracheophyta</taxon>
        <taxon>Spermatophyta</taxon>
        <taxon>Magnoliopsida</taxon>
        <taxon>eudicotyledons</taxon>
        <taxon>Gunneridae</taxon>
        <taxon>Pentapetalae</taxon>
        <taxon>rosids</taxon>
        <taxon>malvids</taxon>
        <taxon>Myrtales</taxon>
        <taxon>Melastomataceae</taxon>
        <taxon>Melastomatoideae</taxon>
        <taxon>Melastomateae</taxon>
        <taxon>Melastoma</taxon>
    </lineage>
</organism>
<evidence type="ECO:0000313" key="2">
    <source>
        <dbReference type="Proteomes" id="UP001057402"/>
    </source>
</evidence>
<keyword evidence="2" id="KW-1185">Reference proteome</keyword>
<evidence type="ECO:0000313" key="1">
    <source>
        <dbReference type="EMBL" id="KAI4320477.1"/>
    </source>
</evidence>
<accession>A0ACB9MAG8</accession>
<protein>
    <submittedName>
        <fullName evidence="1">Uncharacterized protein</fullName>
    </submittedName>
</protein>
<dbReference type="EMBL" id="CM042889">
    <property type="protein sequence ID" value="KAI4320477.1"/>
    <property type="molecule type" value="Genomic_DNA"/>
</dbReference>
<dbReference type="Proteomes" id="UP001057402">
    <property type="component" value="Chromosome 10"/>
</dbReference>
<reference evidence="2" key="1">
    <citation type="journal article" date="2023" name="Front. Plant Sci.">
        <title>Chromosomal-level genome assembly of Melastoma candidum provides insights into trichome evolution.</title>
        <authorList>
            <person name="Zhong Y."/>
            <person name="Wu W."/>
            <person name="Sun C."/>
            <person name="Zou P."/>
            <person name="Liu Y."/>
            <person name="Dai S."/>
            <person name="Zhou R."/>
        </authorList>
    </citation>
    <scope>NUCLEOTIDE SEQUENCE [LARGE SCALE GENOMIC DNA]</scope>
</reference>
<comment type="caution">
    <text evidence="1">The sequence shown here is derived from an EMBL/GenBank/DDBJ whole genome shotgun (WGS) entry which is preliminary data.</text>
</comment>
<proteinExistence type="predicted"/>
<name>A0ACB9MAG8_9MYRT</name>